<dbReference type="SUPFAM" id="SSF46785">
    <property type="entry name" value="Winged helix' DNA-binding domain"/>
    <property type="match status" value="1"/>
</dbReference>
<dbReference type="PROSITE" id="PS50931">
    <property type="entry name" value="HTH_LYSR"/>
    <property type="match status" value="1"/>
</dbReference>
<dbReference type="InterPro" id="IPR005119">
    <property type="entry name" value="LysR_subst-bd"/>
</dbReference>
<evidence type="ECO:0000256" key="1">
    <source>
        <dbReference type="ARBA" id="ARBA00009437"/>
    </source>
</evidence>
<dbReference type="InterPro" id="IPR036390">
    <property type="entry name" value="WH_DNA-bd_sf"/>
</dbReference>
<dbReference type="PANTHER" id="PTHR30537:SF79">
    <property type="entry name" value="TRANSCRIPTIONAL REGULATOR-RELATED"/>
    <property type="match status" value="1"/>
</dbReference>
<evidence type="ECO:0000259" key="5">
    <source>
        <dbReference type="PROSITE" id="PS50931"/>
    </source>
</evidence>
<evidence type="ECO:0000313" key="6">
    <source>
        <dbReference type="EMBL" id="GAA5084775.1"/>
    </source>
</evidence>
<dbReference type="SUPFAM" id="SSF53850">
    <property type="entry name" value="Periplasmic binding protein-like II"/>
    <property type="match status" value="1"/>
</dbReference>
<dbReference type="Gene3D" id="1.10.10.10">
    <property type="entry name" value="Winged helix-like DNA-binding domain superfamily/Winged helix DNA-binding domain"/>
    <property type="match status" value="1"/>
</dbReference>
<proteinExistence type="inferred from homology"/>
<dbReference type="PANTHER" id="PTHR30537">
    <property type="entry name" value="HTH-TYPE TRANSCRIPTIONAL REGULATOR"/>
    <property type="match status" value="1"/>
</dbReference>
<organism evidence="6 7">
    <name type="scientific">Paenalcaligenes hermetiae</name>
    <dbReference type="NCBI Taxonomy" id="1157987"/>
    <lineage>
        <taxon>Bacteria</taxon>
        <taxon>Pseudomonadati</taxon>
        <taxon>Pseudomonadota</taxon>
        <taxon>Betaproteobacteria</taxon>
        <taxon>Burkholderiales</taxon>
        <taxon>Alcaligenaceae</taxon>
        <taxon>Paenalcaligenes</taxon>
    </lineage>
</organism>
<keyword evidence="4" id="KW-0804">Transcription</keyword>
<keyword evidence="3" id="KW-0238">DNA-binding</keyword>
<dbReference type="Pfam" id="PF03466">
    <property type="entry name" value="LysR_substrate"/>
    <property type="match status" value="1"/>
</dbReference>
<gene>
    <name evidence="6" type="ORF">GCM10023337_02720</name>
</gene>
<comment type="similarity">
    <text evidence="1">Belongs to the LysR transcriptional regulatory family.</text>
</comment>
<evidence type="ECO:0000256" key="3">
    <source>
        <dbReference type="ARBA" id="ARBA00023125"/>
    </source>
</evidence>
<evidence type="ECO:0000256" key="4">
    <source>
        <dbReference type="ARBA" id="ARBA00023163"/>
    </source>
</evidence>
<evidence type="ECO:0000313" key="7">
    <source>
        <dbReference type="Proteomes" id="UP001500227"/>
    </source>
</evidence>
<keyword evidence="7" id="KW-1185">Reference proteome</keyword>
<dbReference type="InterPro" id="IPR058163">
    <property type="entry name" value="LysR-type_TF_proteobact-type"/>
</dbReference>
<dbReference type="Proteomes" id="UP001500227">
    <property type="component" value="Unassembled WGS sequence"/>
</dbReference>
<reference evidence="7" key="1">
    <citation type="journal article" date="2019" name="Int. J. Syst. Evol. Microbiol.">
        <title>The Global Catalogue of Microorganisms (GCM) 10K type strain sequencing project: providing services to taxonomists for standard genome sequencing and annotation.</title>
        <authorList>
            <consortium name="The Broad Institute Genomics Platform"/>
            <consortium name="The Broad Institute Genome Sequencing Center for Infectious Disease"/>
            <person name="Wu L."/>
            <person name="Ma J."/>
        </authorList>
    </citation>
    <scope>NUCLEOTIDE SEQUENCE [LARGE SCALE GENOMIC DNA]</scope>
    <source>
        <strain evidence="7">JCM 18423</strain>
    </source>
</reference>
<accession>A0ABP9LXK3</accession>
<dbReference type="Gene3D" id="3.40.190.10">
    <property type="entry name" value="Periplasmic binding protein-like II"/>
    <property type="match status" value="2"/>
</dbReference>
<keyword evidence="2" id="KW-0805">Transcription regulation</keyword>
<dbReference type="Pfam" id="PF00126">
    <property type="entry name" value="HTH_1"/>
    <property type="match status" value="1"/>
</dbReference>
<comment type="caution">
    <text evidence="6">The sequence shown here is derived from an EMBL/GenBank/DDBJ whole genome shotgun (WGS) entry which is preliminary data.</text>
</comment>
<sequence>MQTLPPLRALQIFETVGHSESIQDAARRLGISTGAVSQQLQLLEKHLSAALFFKEGRRLRLTAAGVDFHQRCTEAFEQLREAQTQLLLDEQERSLHISALPSFLNDWLLPRLHAWQQAQEPVVRLHLHGSHHEPDYANERVDFRFTYAQTIPQNLHYLTLFTDRVVPVCHPSLIANHPIHQLTDLCQHPLIAVDWQPRFSSPPSWENWFAHYAQAEPITPPPPRLTFSLSHQALAATQAGHGIMLAQYAYVQPLLAQQQLCMPVGARFLDLEWPYVMTWQPAVFNKPQARAFHRFISLALRVTSQPERAAADAIPSATPHNDAEKHD</sequence>
<dbReference type="InterPro" id="IPR000847">
    <property type="entry name" value="LysR_HTH_N"/>
</dbReference>
<name>A0ABP9LXK3_9BURK</name>
<dbReference type="RefSeq" id="WP_260650676.1">
    <property type="nucleotide sequence ID" value="NZ_BAABKD010000001.1"/>
</dbReference>
<feature type="domain" description="HTH lysR-type" evidence="5">
    <location>
        <begin position="5"/>
        <end position="62"/>
    </location>
</feature>
<protein>
    <submittedName>
        <fullName evidence="6">LysR substrate-binding domain-containing protein</fullName>
    </submittedName>
</protein>
<dbReference type="EMBL" id="BAABKD010000001">
    <property type="protein sequence ID" value="GAA5084775.1"/>
    <property type="molecule type" value="Genomic_DNA"/>
</dbReference>
<dbReference type="InterPro" id="IPR036388">
    <property type="entry name" value="WH-like_DNA-bd_sf"/>
</dbReference>
<evidence type="ECO:0000256" key="2">
    <source>
        <dbReference type="ARBA" id="ARBA00023015"/>
    </source>
</evidence>